<dbReference type="EMBL" id="AE017143">
    <property type="protein sequence ID" value="AAP95825.1"/>
    <property type="molecule type" value="Genomic_DNA"/>
</dbReference>
<dbReference type="STRING" id="233412.HD_0943"/>
<evidence type="ECO:0000313" key="2">
    <source>
        <dbReference type="EMBL" id="AAP95825.1"/>
    </source>
</evidence>
<reference evidence="3" key="1">
    <citation type="submission" date="2003-06" db="EMBL/GenBank/DDBJ databases">
        <title>The complete genome sequence of Haemophilus ducreyi.</title>
        <authorList>
            <person name="Munson R.S. Jr."/>
            <person name="Ray W.C."/>
            <person name="Mahairas G."/>
            <person name="Sabo P."/>
            <person name="Mungur R."/>
            <person name="Johnson L."/>
            <person name="Nguyen D."/>
            <person name="Wang J."/>
            <person name="Forst C."/>
            <person name="Hood L."/>
        </authorList>
    </citation>
    <scope>NUCLEOTIDE SEQUENCE [LARGE SCALE GENOMIC DNA]</scope>
    <source>
        <strain evidence="3">35000HP / ATCC 700724</strain>
    </source>
</reference>
<evidence type="ECO:0000313" key="3">
    <source>
        <dbReference type="Proteomes" id="UP000001022"/>
    </source>
</evidence>
<proteinExistence type="predicted"/>
<gene>
    <name evidence="2" type="ordered locus">HD_0943</name>
</gene>
<name>Q7VMN1_HAEDU</name>
<organism evidence="2 3">
    <name type="scientific">Haemophilus ducreyi (strain 35000HP / ATCC 700724)</name>
    <dbReference type="NCBI Taxonomy" id="233412"/>
    <lineage>
        <taxon>Bacteria</taxon>
        <taxon>Pseudomonadati</taxon>
        <taxon>Pseudomonadota</taxon>
        <taxon>Gammaproteobacteria</taxon>
        <taxon>Pasteurellales</taxon>
        <taxon>Pasteurellaceae</taxon>
        <taxon>Haemophilus</taxon>
    </lineage>
</organism>
<dbReference type="Proteomes" id="UP000001022">
    <property type="component" value="Chromosome"/>
</dbReference>
<dbReference type="AlphaFoldDB" id="Q7VMN1"/>
<feature type="region of interest" description="Disordered" evidence="1">
    <location>
        <begin position="50"/>
        <end position="79"/>
    </location>
</feature>
<keyword evidence="3" id="KW-1185">Reference proteome</keyword>
<sequence>MRQNYHAAPNWWESSFSEYTPSRDIAEAFQLMASNKATAVVNDELQYGDIDMPGEEEDDELNVTDDIDDENDNDDGEDL</sequence>
<accession>Q7VMN1</accession>
<dbReference type="eggNOG" id="COG3505">
    <property type="taxonomic scope" value="Bacteria"/>
</dbReference>
<dbReference type="KEGG" id="hdu:HD_0943"/>
<protein>
    <submittedName>
        <fullName evidence="2">Uncharacterized protein</fullName>
    </submittedName>
</protein>
<evidence type="ECO:0000256" key="1">
    <source>
        <dbReference type="SAM" id="MobiDB-lite"/>
    </source>
</evidence>
<dbReference type="HOGENOM" id="CLU_2601164_0_0_6"/>
<feature type="compositionally biased region" description="Acidic residues" evidence="1">
    <location>
        <begin position="52"/>
        <end position="79"/>
    </location>
</feature>